<evidence type="ECO:0000313" key="3">
    <source>
        <dbReference type="Proteomes" id="UP001163105"/>
    </source>
</evidence>
<dbReference type="EMBL" id="JAQHRD010000017">
    <property type="protein sequence ID" value="KAJ6436736.1"/>
    <property type="molecule type" value="Genomic_DNA"/>
</dbReference>
<organism evidence="2 3">
    <name type="scientific">Purpureocillium lavendulum</name>
    <dbReference type="NCBI Taxonomy" id="1247861"/>
    <lineage>
        <taxon>Eukaryota</taxon>
        <taxon>Fungi</taxon>
        <taxon>Dikarya</taxon>
        <taxon>Ascomycota</taxon>
        <taxon>Pezizomycotina</taxon>
        <taxon>Sordariomycetes</taxon>
        <taxon>Hypocreomycetidae</taxon>
        <taxon>Hypocreales</taxon>
        <taxon>Ophiocordycipitaceae</taxon>
        <taxon>Purpureocillium</taxon>
    </lineage>
</organism>
<keyword evidence="3" id="KW-1185">Reference proteome</keyword>
<keyword evidence="1" id="KW-0812">Transmembrane</keyword>
<proteinExistence type="predicted"/>
<evidence type="ECO:0000313" key="2">
    <source>
        <dbReference type="EMBL" id="KAJ6436736.1"/>
    </source>
</evidence>
<comment type="caution">
    <text evidence="2">The sequence shown here is derived from an EMBL/GenBank/DDBJ whole genome shotgun (WGS) entry which is preliminary data.</text>
</comment>
<dbReference type="AlphaFoldDB" id="A0AB34FEB9"/>
<feature type="transmembrane region" description="Helical" evidence="1">
    <location>
        <begin position="108"/>
        <end position="127"/>
    </location>
</feature>
<sequence length="152" mass="16486">MRSPQWPITHGLQRNFQALAITAPILGGMALILLTKDDFQQTTAVFVTVVSIMLSFVCRSGEEPTKTDTAVAWLPVVLMDLAVVEFLSGLAVWTFATHTPLRSTVLGLYLAILLGGTVTLAIWIWAVTAMSSGRKAGLQNTAGVTQEREEKK</sequence>
<keyword evidence="2" id="KW-0813">Transport</keyword>
<evidence type="ECO:0000256" key="1">
    <source>
        <dbReference type="SAM" id="Phobius"/>
    </source>
</evidence>
<keyword evidence="1" id="KW-1133">Transmembrane helix</keyword>
<keyword evidence="1" id="KW-0472">Membrane</keyword>
<protein>
    <submittedName>
        <fullName evidence="2">Sugar transporter STL1</fullName>
    </submittedName>
</protein>
<feature type="transmembrane region" description="Helical" evidence="1">
    <location>
        <begin position="70"/>
        <end position="96"/>
    </location>
</feature>
<gene>
    <name evidence="2" type="ORF">O9K51_10700</name>
</gene>
<dbReference type="Proteomes" id="UP001163105">
    <property type="component" value="Unassembled WGS sequence"/>
</dbReference>
<name>A0AB34FEB9_9HYPO</name>
<keyword evidence="2" id="KW-0762">Sugar transport</keyword>
<accession>A0AB34FEB9</accession>
<feature type="transmembrane region" description="Helical" evidence="1">
    <location>
        <begin position="12"/>
        <end position="33"/>
    </location>
</feature>
<reference evidence="2" key="1">
    <citation type="submission" date="2023-01" db="EMBL/GenBank/DDBJ databases">
        <title>The growth and conidiation of Purpureocillium lavendulum are regulated by nitrogen source and histone H3K14 acetylation.</title>
        <authorList>
            <person name="Tang P."/>
            <person name="Han J."/>
            <person name="Zhang C."/>
            <person name="Tang P."/>
            <person name="Qi F."/>
            <person name="Zhang K."/>
            <person name="Liang L."/>
        </authorList>
    </citation>
    <scope>NUCLEOTIDE SEQUENCE</scope>
    <source>
        <strain evidence="2">YMF1.00683</strain>
    </source>
</reference>
<feature type="transmembrane region" description="Helical" evidence="1">
    <location>
        <begin position="39"/>
        <end position="58"/>
    </location>
</feature>